<evidence type="ECO:0000313" key="1">
    <source>
        <dbReference type="EMBL" id="GJA64100.1"/>
    </source>
</evidence>
<name>A0AA37FVG0_AERCA</name>
<dbReference type="RefSeq" id="WP_223940191.1">
    <property type="nucleotide sequence ID" value="NZ_BPNN01000040.1"/>
</dbReference>
<dbReference type="AlphaFoldDB" id="A0AA37FVG0"/>
<accession>A0AA37FVG0</accession>
<protein>
    <submittedName>
        <fullName evidence="1">Uncharacterized protein</fullName>
    </submittedName>
</protein>
<dbReference type="EMBL" id="BPNN01000040">
    <property type="protein sequence ID" value="GJA64100.1"/>
    <property type="molecule type" value="Genomic_DNA"/>
</dbReference>
<sequence>MRKQVDMSKLRGTGSSATLIERDAVTADTEKKSKVISFPVTFEARHKALKAAGATSLLYSQYIVEALREKLERDEQQS</sequence>
<organism evidence="1 2">
    <name type="scientific">Aeromonas caviae</name>
    <name type="common">Aeromonas punctata</name>
    <dbReference type="NCBI Taxonomy" id="648"/>
    <lineage>
        <taxon>Bacteria</taxon>
        <taxon>Pseudomonadati</taxon>
        <taxon>Pseudomonadota</taxon>
        <taxon>Gammaproteobacteria</taxon>
        <taxon>Aeromonadales</taxon>
        <taxon>Aeromonadaceae</taxon>
        <taxon>Aeromonas</taxon>
    </lineage>
</organism>
<dbReference type="Proteomes" id="UP000886934">
    <property type="component" value="Unassembled WGS sequence"/>
</dbReference>
<evidence type="ECO:0000313" key="2">
    <source>
        <dbReference type="Proteomes" id="UP000886934"/>
    </source>
</evidence>
<gene>
    <name evidence="1" type="ORF">KAM351_27110</name>
</gene>
<comment type="caution">
    <text evidence="1">The sequence shown here is derived from an EMBL/GenBank/DDBJ whole genome shotgun (WGS) entry which is preliminary data.</text>
</comment>
<reference evidence="1" key="1">
    <citation type="submission" date="2021-07" db="EMBL/GenBank/DDBJ databases">
        <title>Draft genome sequence of carbapenem-resistant Aeromonas spp. in Japan.</title>
        <authorList>
            <person name="Maehana S."/>
            <person name="Suzuki M."/>
            <person name="Kitasato H."/>
        </authorList>
    </citation>
    <scope>NUCLEOTIDE SEQUENCE</scope>
    <source>
        <strain evidence="1">KAM351</strain>
    </source>
</reference>
<proteinExistence type="predicted"/>